<feature type="transmembrane region" description="Helical" evidence="7">
    <location>
        <begin position="6"/>
        <end position="25"/>
    </location>
</feature>
<dbReference type="GO" id="GO:0055085">
    <property type="term" value="P:transmembrane transport"/>
    <property type="evidence" value="ECO:0007669"/>
    <property type="project" value="TreeGrafter"/>
</dbReference>
<evidence type="ECO:0000256" key="3">
    <source>
        <dbReference type="ARBA" id="ARBA00022692"/>
    </source>
</evidence>
<dbReference type="Proteomes" id="UP000034883">
    <property type="component" value="Chromosome"/>
</dbReference>
<dbReference type="PANTHER" id="PTHR21716:SF62">
    <property type="entry name" value="TRANSPORT PROTEIN YDBI-RELATED"/>
    <property type="match status" value="1"/>
</dbReference>
<reference evidence="8 9" key="1">
    <citation type="submission" date="2015-03" db="EMBL/GenBank/DDBJ databases">
        <title>Genome assembly of Sandaracinus amylolyticus DSM 53668.</title>
        <authorList>
            <person name="Sharma G."/>
            <person name="Subramanian S."/>
        </authorList>
    </citation>
    <scope>NUCLEOTIDE SEQUENCE [LARGE SCALE GENOMIC DNA]</scope>
    <source>
        <strain evidence="8 9">DSM 53668</strain>
    </source>
</reference>
<proteinExistence type="inferred from homology"/>
<protein>
    <recommendedName>
        <fullName evidence="10">AI-2E family transporter</fullName>
    </recommendedName>
</protein>
<feature type="region of interest" description="Disordered" evidence="6">
    <location>
        <begin position="105"/>
        <end position="134"/>
    </location>
</feature>
<evidence type="ECO:0000256" key="2">
    <source>
        <dbReference type="ARBA" id="ARBA00009773"/>
    </source>
</evidence>
<feature type="transmembrane region" description="Helical" evidence="7">
    <location>
        <begin position="46"/>
        <end position="70"/>
    </location>
</feature>
<dbReference type="AlphaFoldDB" id="A0A0F6SFA6"/>
<keyword evidence="3 7" id="KW-0812">Transmembrane</keyword>
<accession>A0A0F6SFA6</accession>
<dbReference type="GO" id="GO:0016020">
    <property type="term" value="C:membrane"/>
    <property type="evidence" value="ECO:0007669"/>
    <property type="project" value="UniProtKB-SubCell"/>
</dbReference>
<dbReference type="EMBL" id="CP011125">
    <property type="protein sequence ID" value="AKF06609.1"/>
    <property type="molecule type" value="Genomic_DNA"/>
</dbReference>
<evidence type="ECO:0008006" key="10">
    <source>
        <dbReference type="Google" id="ProtNLM"/>
    </source>
</evidence>
<feature type="compositionally biased region" description="Acidic residues" evidence="6">
    <location>
        <begin position="109"/>
        <end position="121"/>
    </location>
</feature>
<feature type="transmembrane region" description="Helical" evidence="7">
    <location>
        <begin position="366"/>
        <end position="392"/>
    </location>
</feature>
<comment type="similarity">
    <text evidence="2">Belongs to the autoinducer-2 exporter (AI-2E) (TC 2.A.86) family.</text>
</comment>
<feature type="region of interest" description="Disordered" evidence="6">
    <location>
        <begin position="410"/>
        <end position="443"/>
    </location>
</feature>
<feature type="transmembrane region" description="Helical" evidence="7">
    <location>
        <begin position="329"/>
        <end position="346"/>
    </location>
</feature>
<feature type="transmembrane region" description="Helical" evidence="7">
    <location>
        <begin position="264"/>
        <end position="290"/>
    </location>
</feature>
<sequence>MGILWVFREVLAPFAIALIVAYVFAPLVERMQRVRIGGRKTPRWAAVLVLYLSLLGAMATTVVIGAPLVVSEIQKLSREMPRTVRTLRDEWLPQLDRTLRSATSSFGAVEEEAPPSPDEPDAVSAPEPNVPEPVRSIRVVPRDEGGYEIVLPDTGVEIRQEGEGHYVVGPAAATGEAARRDLSVQLTEALRGELAHGEQSVASALRTAQSFIAAVVGGIFRFFIMLMLSAYLLISADSILAFFRQLVRPDRRSMFDVLLSRIDRGLAGVVRGQLVICLVNGVLSGIGFYIAGLDYWPLLTLIATVLSIIPIFGAIISSIPAVVVGLQDGFGVALFVLAWIIGIHQVEANLLNPKILGDAAKVHPVLVVFALLAGEHFFGITGALLAVPVLSIGQSLFLHFREVALGVPASESRPGIDRPPASAADATVIAPPPETSSPGARTR</sequence>
<evidence type="ECO:0000256" key="5">
    <source>
        <dbReference type="ARBA" id="ARBA00023136"/>
    </source>
</evidence>
<evidence type="ECO:0000313" key="9">
    <source>
        <dbReference type="Proteomes" id="UP000034883"/>
    </source>
</evidence>
<evidence type="ECO:0000256" key="1">
    <source>
        <dbReference type="ARBA" id="ARBA00004141"/>
    </source>
</evidence>
<dbReference type="Pfam" id="PF01594">
    <property type="entry name" value="AI-2E_transport"/>
    <property type="match status" value="2"/>
</dbReference>
<name>A0A0F6SFA6_9BACT</name>
<evidence type="ECO:0000256" key="7">
    <source>
        <dbReference type="SAM" id="Phobius"/>
    </source>
</evidence>
<dbReference type="KEGG" id="samy:DB32_003758"/>
<dbReference type="STRING" id="927083.DB32_003758"/>
<comment type="subcellular location">
    <subcellularLocation>
        <location evidence="1">Membrane</location>
        <topology evidence="1">Multi-pass membrane protein</topology>
    </subcellularLocation>
</comment>
<evidence type="ECO:0000313" key="8">
    <source>
        <dbReference type="EMBL" id="AKF06609.1"/>
    </source>
</evidence>
<dbReference type="PANTHER" id="PTHR21716">
    <property type="entry name" value="TRANSMEMBRANE PROTEIN"/>
    <property type="match status" value="1"/>
</dbReference>
<feature type="transmembrane region" description="Helical" evidence="7">
    <location>
        <begin position="219"/>
        <end position="243"/>
    </location>
</feature>
<keyword evidence="9" id="KW-1185">Reference proteome</keyword>
<keyword evidence="5 7" id="KW-0472">Membrane</keyword>
<evidence type="ECO:0000256" key="4">
    <source>
        <dbReference type="ARBA" id="ARBA00022989"/>
    </source>
</evidence>
<evidence type="ECO:0000256" key="6">
    <source>
        <dbReference type="SAM" id="MobiDB-lite"/>
    </source>
</evidence>
<feature type="transmembrane region" description="Helical" evidence="7">
    <location>
        <begin position="296"/>
        <end position="317"/>
    </location>
</feature>
<dbReference type="InterPro" id="IPR002549">
    <property type="entry name" value="AI-2E-like"/>
</dbReference>
<keyword evidence="4 7" id="KW-1133">Transmembrane helix</keyword>
<organism evidence="8 9">
    <name type="scientific">Sandaracinus amylolyticus</name>
    <dbReference type="NCBI Taxonomy" id="927083"/>
    <lineage>
        <taxon>Bacteria</taxon>
        <taxon>Pseudomonadati</taxon>
        <taxon>Myxococcota</taxon>
        <taxon>Polyangia</taxon>
        <taxon>Polyangiales</taxon>
        <taxon>Sandaracinaceae</taxon>
        <taxon>Sandaracinus</taxon>
    </lineage>
</organism>
<gene>
    <name evidence="8" type="ORF">DB32_003758</name>
</gene>